<dbReference type="CDD" id="cd01763">
    <property type="entry name" value="Ubl_SUMO_like"/>
    <property type="match status" value="1"/>
</dbReference>
<dbReference type="AlphaFoldDB" id="A0A0K3CKT7"/>
<keyword evidence="5" id="KW-1185">Reference proteome</keyword>
<proteinExistence type="predicted"/>
<dbReference type="EMBL" id="CWKI01000009">
    <property type="protein sequence ID" value="CTR09287.1"/>
    <property type="molecule type" value="Genomic_DNA"/>
</dbReference>
<feature type="domain" description="Ubiquitin-like" evidence="2">
    <location>
        <begin position="50"/>
        <end position="113"/>
    </location>
</feature>
<dbReference type="InterPro" id="IPR029071">
    <property type="entry name" value="Ubiquitin-like_domsf"/>
</dbReference>
<evidence type="ECO:0000313" key="4">
    <source>
        <dbReference type="EMBL" id="PRQ72916.1"/>
    </source>
</evidence>
<feature type="compositionally biased region" description="Polar residues" evidence="1">
    <location>
        <begin position="37"/>
        <end position="46"/>
    </location>
</feature>
<reference evidence="3 5" key="1">
    <citation type="submission" date="2015-07" db="EMBL/GenBank/DDBJ databases">
        <authorList>
            <person name="Cajimat M.N.B."/>
            <person name="Milazzo M.L."/>
            <person name="Fulhorst C.F."/>
        </authorList>
    </citation>
    <scope>NUCLEOTIDE SEQUENCE [LARGE SCALE GENOMIC DNA]</scope>
    <source>
        <strain evidence="3">Single colony</strain>
    </source>
</reference>
<dbReference type="EMBL" id="LCTV02000009">
    <property type="protein sequence ID" value="PRQ72916.1"/>
    <property type="molecule type" value="Genomic_DNA"/>
</dbReference>
<dbReference type="Pfam" id="PF11976">
    <property type="entry name" value="Rad60-SLD"/>
    <property type="match status" value="1"/>
</dbReference>
<gene>
    <name evidence="3" type="primary">FGENESH: predicted gene_9.494</name>
    <name evidence="4" type="ORF">AAT19DRAFT_16840</name>
    <name evidence="3" type="ORF">BN2166_0051480</name>
</gene>
<dbReference type="InterPro" id="IPR000626">
    <property type="entry name" value="Ubiquitin-like_dom"/>
</dbReference>
<evidence type="ECO:0000256" key="1">
    <source>
        <dbReference type="SAM" id="MobiDB-lite"/>
    </source>
</evidence>
<accession>A0A0K3CKT7</accession>
<protein>
    <submittedName>
        <fullName evidence="3">FGENESH: predicted gene_9.494 protein</fullName>
    </submittedName>
</protein>
<dbReference type="SUPFAM" id="SSF54236">
    <property type="entry name" value="Ubiquitin-like"/>
    <property type="match status" value="1"/>
</dbReference>
<dbReference type="Proteomes" id="UP000239560">
    <property type="component" value="Unassembled WGS sequence"/>
</dbReference>
<reference evidence="4 6" key="2">
    <citation type="journal article" date="2018" name="Elife">
        <title>Functional genomics of lipid metabolism in the oleaginous yeast Rhodosporidium toruloides.</title>
        <authorList>
            <person name="Coradetti S.T."/>
            <person name="Pinel D."/>
            <person name="Geiselman G."/>
            <person name="Ito M."/>
            <person name="Mondo S."/>
            <person name="Reilly M.C."/>
            <person name="Cheng Y.F."/>
            <person name="Bauer S."/>
            <person name="Grigoriev I."/>
            <person name="Gladden J.M."/>
            <person name="Simmons B.A."/>
            <person name="Brem R."/>
            <person name="Arkin A.P."/>
            <person name="Skerker J.M."/>
        </authorList>
    </citation>
    <scope>NUCLEOTIDE SEQUENCE [LARGE SCALE GENOMIC DNA]</scope>
    <source>
        <strain evidence="4 6">NBRC 0880</strain>
    </source>
</reference>
<evidence type="ECO:0000313" key="5">
    <source>
        <dbReference type="Proteomes" id="UP000199069"/>
    </source>
</evidence>
<dbReference type="Gene3D" id="3.10.20.90">
    <property type="entry name" value="Phosphatidylinositol 3-kinase Catalytic Subunit, Chain A, domain 1"/>
    <property type="match status" value="1"/>
</dbReference>
<dbReference type="Proteomes" id="UP000199069">
    <property type="component" value="Unassembled WGS sequence"/>
</dbReference>
<name>A0A0K3CKT7_RHOTO</name>
<dbReference type="PROSITE" id="PS50053">
    <property type="entry name" value="UBIQUITIN_2"/>
    <property type="match status" value="1"/>
</dbReference>
<evidence type="ECO:0000259" key="2">
    <source>
        <dbReference type="PROSITE" id="PS50053"/>
    </source>
</evidence>
<organism evidence="3 5">
    <name type="scientific">Rhodotorula toruloides</name>
    <name type="common">Yeast</name>
    <name type="synonym">Rhodosporidium toruloides</name>
    <dbReference type="NCBI Taxonomy" id="5286"/>
    <lineage>
        <taxon>Eukaryota</taxon>
        <taxon>Fungi</taxon>
        <taxon>Dikarya</taxon>
        <taxon>Basidiomycota</taxon>
        <taxon>Pucciniomycotina</taxon>
        <taxon>Microbotryomycetes</taxon>
        <taxon>Sporidiobolales</taxon>
        <taxon>Sporidiobolaceae</taxon>
        <taxon>Rhodotorula</taxon>
    </lineage>
</organism>
<dbReference type="STRING" id="5286.A0A0K3CKT7"/>
<sequence length="127" mass="14162">MAAVKPDPGQENGGAEQKVRPPVPSLLSSREEEGLTLASSRGTQPDVQKIKITVRFGQDRDDLQINVKPHTPFSKIYRAVAEHQGKSEDSFTLSFEGHRIGKTETPGSLEFEEVRPDFIPEMRNHSH</sequence>
<feature type="region of interest" description="Disordered" evidence="1">
    <location>
        <begin position="1"/>
        <end position="46"/>
    </location>
</feature>
<evidence type="ECO:0000313" key="3">
    <source>
        <dbReference type="EMBL" id="CTR09287.1"/>
    </source>
</evidence>
<dbReference type="OrthoDB" id="2526633at2759"/>
<evidence type="ECO:0000313" key="6">
    <source>
        <dbReference type="Proteomes" id="UP000239560"/>
    </source>
</evidence>
<dbReference type="InterPro" id="IPR022617">
    <property type="entry name" value="Rad60/SUMO-like_dom"/>
</dbReference>